<dbReference type="Proteomes" id="UP000823749">
    <property type="component" value="Chromosome 2"/>
</dbReference>
<evidence type="ECO:0000313" key="1">
    <source>
        <dbReference type="EMBL" id="KAG5560028.1"/>
    </source>
</evidence>
<reference evidence="1" key="1">
    <citation type="submission" date="2020-08" db="EMBL/GenBank/DDBJ databases">
        <title>Plant Genome Project.</title>
        <authorList>
            <person name="Zhang R.-G."/>
        </authorList>
    </citation>
    <scope>NUCLEOTIDE SEQUENCE</scope>
    <source>
        <strain evidence="1">WSP0</strain>
        <tissue evidence="1">Leaf</tissue>
    </source>
</reference>
<dbReference type="EMBL" id="JACTNZ010000002">
    <property type="protein sequence ID" value="KAG5560028.1"/>
    <property type="molecule type" value="Genomic_DNA"/>
</dbReference>
<keyword evidence="2" id="KW-1185">Reference proteome</keyword>
<comment type="caution">
    <text evidence="1">The sequence shown here is derived from an EMBL/GenBank/DDBJ whole genome shotgun (WGS) entry which is preliminary data.</text>
</comment>
<dbReference type="AlphaFoldDB" id="A0AAV6L6N1"/>
<accession>A0AAV6L6N1</accession>
<evidence type="ECO:0000313" key="2">
    <source>
        <dbReference type="Proteomes" id="UP000823749"/>
    </source>
</evidence>
<protein>
    <submittedName>
        <fullName evidence="1">Uncharacterized protein</fullName>
    </submittedName>
</protein>
<gene>
    <name evidence="1" type="ORF">RHGRI_003345</name>
</gene>
<proteinExistence type="predicted"/>
<name>A0AAV6L6N1_9ERIC</name>
<sequence>MLRNMSPLGQNRRTMDQKDFISQQLTRVNEQVAKQHREVRHKEMTNIMFKCLNGKGFEYLNMSDLNDLNSLLSQNIRAIERRI</sequence>
<organism evidence="1 2">
    <name type="scientific">Rhododendron griersonianum</name>
    <dbReference type="NCBI Taxonomy" id="479676"/>
    <lineage>
        <taxon>Eukaryota</taxon>
        <taxon>Viridiplantae</taxon>
        <taxon>Streptophyta</taxon>
        <taxon>Embryophyta</taxon>
        <taxon>Tracheophyta</taxon>
        <taxon>Spermatophyta</taxon>
        <taxon>Magnoliopsida</taxon>
        <taxon>eudicotyledons</taxon>
        <taxon>Gunneridae</taxon>
        <taxon>Pentapetalae</taxon>
        <taxon>asterids</taxon>
        <taxon>Ericales</taxon>
        <taxon>Ericaceae</taxon>
        <taxon>Ericoideae</taxon>
        <taxon>Rhodoreae</taxon>
        <taxon>Rhododendron</taxon>
    </lineage>
</organism>